<feature type="transmembrane region" description="Helical" evidence="1">
    <location>
        <begin position="7"/>
        <end position="24"/>
    </location>
</feature>
<sequence length="158" mass="18089">MTFGQHVRVLICVVIMGCIVGYVLTASEIETDSPYIGFIKAQQLPLTEGKIIGDVFADYYELTYWEYFTARKGEHVVQFTGTHGKQQLIFQFIISEDRSSFELGAIKQNNIVLSSEAKWDYVRQLTNQKNRVKAGYTLLLGFLCYKSFNTSCNAVFRR</sequence>
<keyword evidence="1" id="KW-0472">Membrane</keyword>
<evidence type="ECO:0000256" key="1">
    <source>
        <dbReference type="SAM" id="Phobius"/>
    </source>
</evidence>
<keyword evidence="3" id="KW-1185">Reference proteome</keyword>
<protein>
    <submittedName>
        <fullName evidence="2">Uncharacterized protein</fullName>
    </submittedName>
</protein>
<keyword evidence="1" id="KW-0812">Transmembrane</keyword>
<dbReference type="RefSeq" id="WP_241369760.1">
    <property type="nucleotide sequence ID" value="NZ_JAKZFC010000004.1"/>
</dbReference>
<organism evidence="2 3">
    <name type="scientific">Solibacillus palustris</name>
    <dbReference type="NCBI Taxonomy" id="2908203"/>
    <lineage>
        <taxon>Bacteria</taxon>
        <taxon>Bacillati</taxon>
        <taxon>Bacillota</taxon>
        <taxon>Bacilli</taxon>
        <taxon>Bacillales</taxon>
        <taxon>Caryophanaceae</taxon>
        <taxon>Solibacillus</taxon>
    </lineage>
</organism>
<name>A0ABS9UED3_9BACL</name>
<dbReference type="EMBL" id="JAKZFC010000004">
    <property type="protein sequence ID" value="MCH7322697.1"/>
    <property type="molecule type" value="Genomic_DNA"/>
</dbReference>
<accession>A0ABS9UED3</accession>
<proteinExistence type="predicted"/>
<reference evidence="2 3" key="1">
    <citation type="submission" date="2022-03" db="EMBL/GenBank/DDBJ databases">
        <authorList>
            <person name="Jo J.-H."/>
            <person name="Im W.-T."/>
        </authorList>
    </citation>
    <scope>NUCLEOTIDE SEQUENCE [LARGE SCALE GENOMIC DNA]</scope>
    <source>
        <strain evidence="2 3">MA9</strain>
    </source>
</reference>
<keyword evidence="1" id="KW-1133">Transmembrane helix</keyword>
<evidence type="ECO:0000313" key="3">
    <source>
        <dbReference type="Proteomes" id="UP001316087"/>
    </source>
</evidence>
<gene>
    <name evidence="2" type="ORF">LZ480_12430</name>
</gene>
<evidence type="ECO:0000313" key="2">
    <source>
        <dbReference type="EMBL" id="MCH7322697.1"/>
    </source>
</evidence>
<comment type="caution">
    <text evidence="2">The sequence shown here is derived from an EMBL/GenBank/DDBJ whole genome shotgun (WGS) entry which is preliminary data.</text>
</comment>
<dbReference type="Proteomes" id="UP001316087">
    <property type="component" value="Unassembled WGS sequence"/>
</dbReference>